<dbReference type="EMBL" id="BSOG01000002">
    <property type="protein sequence ID" value="GLR12930.1"/>
    <property type="molecule type" value="Genomic_DNA"/>
</dbReference>
<feature type="repeat" description="TPR" evidence="8">
    <location>
        <begin position="274"/>
        <end position="307"/>
    </location>
</feature>
<name>A0ABQ5YDA7_9NEIS</name>
<evidence type="ECO:0000256" key="8">
    <source>
        <dbReference type="PROSITE-ProRule" id="PRU00339"/>
    </source>
</evidence>
<evidence type="ECO:0000313" key="11">
    <source>
        <dbReference type="Proteomes" id="UP001156706"/>
    </source>
</evidence>
<organism evidence="10 11">
    <name type="scientific">Chitinimonas prasina</name>
    <dbReference type="NCBI Taxonomy" id="1434937"/>
    <lineage>
        <taxon>Bacteria</taxon>
        <taxon>Pseudomonadati</taxon>
        <taxon>Pseudomonadota</taxon>
        <taxon>Betaproteobacteria</taxon>
        <taxon>Neisseriales</taxon>
        <taxon>Chitinibacteraceae</taxon>
        <taxon>Chitinimonas</taxon>
    </lineage>
</organism>
<dbReference type="Proteomes" id="UP001156706">
    <property type="component" value="Unassembled WGS sequence"/>
</dbReference>
<dbReference type="PANTHER" id="PTHR44835:SF1">
    <property type="entry name" value="PROTEIN O-GLCNAC TRANSFERASE"/>
    <property type="match status" value="1"/>
</dbReference>
<dbReference type="Gene3D" id="3.40.50.11380">
    <property type="match status" value="1"/>
</dbReference>
<dbReference type="Pfam" id="PF13844">
    <property type="entry name" value="Glyco_transf_41"/>
    <property type="match status" value="2"/>
</dbReference>
<keyword evidence="4" id="KW-0328">Glycosyltransferase</keyword>
<protein>
    <recommendedName>
        <fullName evidence="3">protein O-GlcNAc transferase</fullName>
        <ecNumber evidence="3">2.4.1.255</ecNumber>
    </recommendedName>
</protein>
<dbReference type="Pfam" id="PF13424">
    <property type="entry name" value="TPR_12"/>
    <property type="match status" value="1"/>
</dbReference>
<dbReference type="InterPro" id="IPR051939">
    <property type="entry name" value="Glycosyltr_41/O-GlcNAc_trsf"/>
</dbReference>
<evidence type="ECO:0000256" key="3">
    <source>
        <dbReference type="ARBA" id="ARBA00011970"/>
    </source>
</evidence>
<evidence type="ECO:0000259" key="9">
    <source>
        <dbReference type="Pfam" id="PF13844"/>
    </source>
</evidence>
<evidence type="ECO:0000256" key="4">
    <source>
        <dbReference type="ARBA" id="ARBA00022676"/>
    </source>
</evidence>
<dbReference type="EC" id="2.4.1.255" evidence="3"/>
<proteinExistence type="inferred from homology"/>
<comment type="caution">
    <text evidence="10">The sequence shown here is derived from an EMBL/GenBank/DDBJ whole genome shotgun (WGS) entry which is preliminary data.</text>
</comment>
<dbReference type="Pfam" id="PF14559">
    <property type="entry name" value="TPR_19"/>
    <property type="match status" value="2"/>
</dbReference>
<evidence type="ECO:0000256" key="6">
    <source>
        <dbReference type="ARBA" id="ARBA00022737"/>
    </source>
</evidence>
<accession>A0ABQ5YDA7</accession>
<comment type="pathway">
    <text evidence="1">Protein modification; protein glycosylation.</text>
</comment>
<dbReference type="SMART" id="SM00028">
    <property type="entry name" value="TPR"/>
    <property type="match status" value="9"/>
</dbReference>
<feature type="domain" description="O-GlcNAc transferase C-terminal" evidence="9">
    <location>
        <begin position="453"/>
        <end position="607"/>
    </location>
</feature>
<feature type="repeat" description="TPR" evidence="8">
    <location>
        <begin position="104"/>
        <end position="137"/>
    </location>
</feature>
<dbReference type="Gene3D" id="3.40.50.2000">
    <property type="entry name" value="Glycogen Phosphorylase B"/>
    <property type="match status" value="1"/>
</dbReference>
<dbReference type="RefSeq" id="WP_284196055.1">
    <property type="nucleotide sequence ID" value="NZ_BSOG01000002.1"/>
</dbReference>
<evidence type="ECO:0000256" key="2">
    <source>
        <dbReference type="ARBA" id="ARBA00005386"/>
    </source>
</evidence>
<dbReference type="Pfam" id="PF13181">
    <property type="entry name" value="TPR_8"/>
    <property type="match status" value="2"/>
</dbReference>
<comment type="similarity">
    <text evidence="2">Belongs to the glycosyltransferase 41 family. O-GlcNAc transferase subfamily.</text>
</comment>
<evidence type="ECO:0000256" key="7">
    <source>
        <dbReference type="ARBA" id="ARBA00022803"/>
    </source>
</evidence>
<dbReference type="InterPro" id="IPR011990">
    <property type="entry name" value="TPR-like_helical_dom_sf"/>
</dbReference>
<keyword evidence="5" id="KW-0808">Transferase</keyword>
<dbReference type="Gene3D" id="1.25.40.10">
    <property type="entry name" value="Tetratricopeptide repeat domain"/>
    <property type="match status" value="2"/>
</dbReference>
<evidence type="ECO:0000256" key="5">
    <source>
        <dbReference type="ARBA" id="ARBA00022679"/>
    </source>
</evidence>
<gene>
    <name evidence="10" type="ORF">GCM10007907_17200</name>
</gene>
<dbReference type="PROSITE" id="PS50005">
    <property type="entry name" value="TPR"/>
    <property type="match status" value="4"/>
</dbReference>
<dbReference type="PANTHER" id="PTHR44835">
    <property type="entry name" value="UDP-N-ACETYLGLUCOSAMINE--PEPTIDE N-ACETYLGLUCOSAMINYLTRANSFERASE SPINDLY-RELATED"/>
    <property type="match status" value="1"/>
</dbReference>
<dbReference type="InterPro" id="IPR019734">
    <property type="entry name" value="TPR_rpt"/>
</dbReference>
<keyword evidence="11" id="KW-1185">Reference proteome</keyword>
<dbReference type="SUPFAM" id="SSF48452">
    <property type="entry name" value="TPR-like"/>
    <property type="match status" value="3"/>
</dbReference>
<feature type="domain" description="O-GlcNAc transferase C-terminal" evidence="9">
    <location>
        <begin position="632"/>
        <end position="814"/>
    </location>
</feature>
<dbReference type="InterPro" id="IPR029489">
    <property type="entry name" value="OGT/SEC/SPY_C"/>
</dbReference>
<sequence length="839" mass="94560">MTLASDQAIEACLEQGEHAQALALAEARLLAQQQDVPAAFYAGVSLFLLERIEESGRVLDWVLEAQPEHLRALNARAQVCLQQHDLDRAKQLLEHAVALAPDDLRTNFNLGQVLVLKGDSEDAVPPLEKALAQSPDLIPAHLYLADCKYELHEYESALQHYRVAGEATPDSLDIKNNIAACLIRLGNLAEAKNTLDLILEQAPKDRGVLYNLAATCQLAGMHGMAIEYFRKLYVYFPNDVEVAVNFGLSYERLGWMDQAAVYYMRAAQLAPDSADPHCYLGGVYEFRKQDEKAQQEYERCLEIKPDHSEALARLANLKSRQNLGEEAEALLRKAIEAKPDWGSPYLQLINILQERQSFDEALVFMEKLEDIAEGAHETLLTRASLLLKMGQIAKAMAVYRTVLEEQPRHPDAASGMLFCMNYDPELSPERLADAYKDWDRLFARHLLRKDVVWPNEVLPDRRLKVGFVSGDLRGHSVAFFLEPILQQHDKDKLDIYCYSTHAYTDTVTLRLMKYSDHWRFIHDLSDEAVLELLRLDEIDILIDLSNHTAHHRLYLFARKAAPIQMTWIGMPTTTGIAAIDYRITDARMDPVGMTESLHAEKLLRLPSSGWCYRPADEAQGLEVGELPALRNGHLSFASFNAFGKINNEVITLWATLFKRMPTAVLHMFTGGKDDESNLNDTVNETFEACGFPMAQLRLFGRKPLDQFYAFHQQIDIALDPFPYNGGTTTAHDLWMGVPVLTLAGRKPIQRMGVSMNTSVGLEQFIAQTQEEYVDIAVSFDNPEGYQRLAGIRGALRQNMQDSPLMNAEQVTRDLEEGLRTAWLAWCETQKEQASASALA</sequence>
<feature type="repeat" description="TPR" evidence="8">
    <location>
        <begin position="376"/>
        <end position="409"/>
    </location>
</feature>
<keyword evidence="7 8" id="KW-0802">TPR repeat</keyword>
<keyword evidence="6" id="KW-0677">Repeat</keyword>
<feature type="repeat" description="TPR" evidence="8">
    <location>
        <begin position="240"/>
        <end position="273"/>
    </location>
</feature>
<evidence type="ECO:0000313" key="10">
    <source>
        <dbReference type="EMBL" id="GLR12930.1"/>
    </source>
</evidence>
<evidence type="ECO:0000256" key="1">
    <source>
        <dbReference type="ARBA" id="ARBA00004922"/>
    </source>
</evidence>
<reference evidence="11" key="1">
    <citation type="journal article" date="2019" name="Int. J. Syst. Evol. Microbiol.">
        <title>The Global Catalogue of Microorganisms (GCM) 10K type strain sequencing project: providing services to taxonomists for standard genome sequencing and annotation.</title>
        <authorList>
            <consortium name="The Broad Institute Genomics Platform"/>
            <consortium name="The Broad Institute Genome Sequencing Center for Infectious Disease"/>
            <person name="Wu L."/>
            <person name="Ma J."/>
        </authorList>
    </citation>
    <scope>NUCLEOTIDE SEQUENCE [LARGE SCALE GENOMIC DNA]</scope>
    <source>
        <strain evidence="11">NBRC 110044</strain>
    </source>
</reference>